<protein>
    <submittedName>
        <fullName evidence="1">Uncharacterized protein</fullName>
    </submittedName>
</protein>
<accession>A0ABQ6LIL6</accession>
<name>A0ABQ6LIL6_9RHOB</name>
<keyword evidence="2" id="KW-1185">Reference proteome</keyword>
<reference evidence="1 2" key="1">
    <citation type="submission" date="2023-04" db="EMBL/GenBank/DDBJ databases">
        <title>Marinoamorphus aggregata gen. nov., sp. Nov., isolate from tissue of brittle star Ophioplocus japonicus.</title>
        <authorList>
            <person name="Kawano K."/>
            <person name="Sawayama S."/>
            <person name="Nakagawa S."/>
        </authorList>
    </citation>
    <scope>NUCLEOTIDE SEQUENCE [LARGE SCALE GENOMIC DNA]</scope>
    <source>
        <strain evidence="1 2">NKW23</strain>
    </source>
</reference>
<sequence>MGLQNRVTPFGEIVAADWRGGWMGNRGCLHDAAGRIGRARWRGKAWICCRLAFRGRWRPPMPPKGAPTRYTALFFWDEVTALAAGHRPCGECRRADLGRFRAAWAAAGLPGRRAAEIDACLHGARLTPERRPQRPGCRPDALPEGAMAEPAAVPGTAVLRWDGRWLAWADPGYREIPAPAGPARLLTPEPIVRALAAGYRPELRRTPGER</sequence>
<dbReference type="EMBL" id="BSYI01000007">
    <property type="protein sequence ID" value="GMG82070.1"/>
    <property type="molecule type" value="Genomic_DNA"/>
</dbReference>
<dbReference type="Proteomes" id="UP001239909">
    <property type="component" value="Unassembled WGS sequence"/>
</dbReference>
<organism evidence="1 2">
    <name type="scientific">Paralimibaculum aggregatum</name>
    <dbReference type="NCBI Taxonomy" id="3036245"/>
    <lineage>
        <taxon>Bacteria</taxon>
        <taxon>Pseudomonadati</taxon>
        <taxon>Pseudomonadota</taxon>
        <taxon>Alphaproteobacteria</taxon>
        <taxon>Rhodobacterales</taxon>
        <taxon>Paracoccaceae</taxon>
        <taxon>Paralimibaculum</taxon>
    </lineage>
</organism>
<comment type="caution">
    <text evidence="1">The sequence shown here is derived from an EMBL/GenBank/DDBJ whole genome shotgun (WGS) entry which is preliminary data.</text>
</comment>
<gene>
    <name evidence="1" type="ORF">LNKW23_12830</name>
</gene>
<evidence type="ECO:0000313" key="1">
    <source>
        <dbReference type="EMBL" id="GMG82070.1"/>
    </source>
</evidence>
<evidence type="ECO:0000313" key="2">
    <source>
        <dbReference type="Proteomes" id="UP001239909"/>
    </source>
</evidence>
<proteinExistence type="predicted"/>
<dbReference type="RefSeq" id="WP_285670815.1">
    <property type="nucleotide sequence ID" value="NZ_BSYI01000007.1"/>
</dbReference>